<keyword evidence="2 7" id="KW-0812">Transmembrane</keyword>
<evidence type="ECO:0000256" key="1">
    <source>
        <dbReference type="ARBA" id="ARBA00004141"/>
    </source>
</evidence>
<feature type="transmembrane region" description="Helical" evidence="7">
    <location>
        <begin position="213"/>
        <end position="232"/>
    </location>
</feature>
<feature type="compositionally biased region" description="Basic and acidic residues" evidence="6">
    <location>
        <begin position="288"/>
        <end position="303"/>
    </location>
</feature>
<proteinExistence type="inferred from homology"/>
<feature type="region of interest" description="Disordered" evidence="6">
    <location>
        <begin position="278"/>
        <end position="303"/>
    </location>
</feature>
<feature type="transmembrane region" description="Helical" evidence="7">
    <location>
        <begin position="20"/>
        <end position="42"/>
    </location>
</feature>
<gene>
    <name evidence="9" type="ORF">SLS63_000749</name>
</gene>
<accession>A0ABR1PN44</accession>
<comment type="caution">
    <text evidence="9">The sequence shown here is derived from an EMBL/GenBank/DDBJ whole genome shotgun (WGS) entry which is preliminary data.</text>
</comment>
<dbReference type="Proteomes" id="UP001430848">
    <property type="component" value="Unassembled WGS sequence"/>
</dbReference>
<comment type="similarity">
    <text evidence="5">Belongs to the SAT4 family.</text>
</comment>
<evidence type="ECO:0000256" key="2">
    <source>
        <dbReference type="ARBA" id="ARBA00022692"/>
    </source>
</evidence>
<feature type="transmembrane region" description="Helical" evidence="7">
    <location>
        <begin position="181"/>
        <end position="201"/>
    </location>
</feature>
<feature type="transmembrane region" description="Helical" evidence="7">
    <location>
        <begin position="62"/>
        <end position="86"/>
    </location>
</feature>
<evidence type="ECO:0000256" key="4">
    <source>
        <dbReference type="ARBA" id="ARBA00023136"/>
    </source>
</evidence>
<reference evidence="9 10" key="1">
    <citation type="submission" date="2024-02" db="EMBL/GenBank/DDBJ databases">
        <title>De novo assembly and annotation of 12 fungi associated with fruit tree decline syndrome in Ontario, Canada.</title>
        <authorList>
            <person name="Sulman M."/>
            <person name="Ellouze W."/>
            <person name="Ilyukhin E."/>
        </authorList>
    </citation>
    <scope>NUCLEOTIDE SEQUENCE [LARGE SCALE GENOMIC DNA]</scope>
    <source>
        <strain evidence="9 10">M169</strain>
    </source>
</reference>
<organism evidence="9 10">
    <name type="scientific">Diaporthe eres</name>
    <name type="common">Phomopsis oblonga</name>
    <dbReference type="NCBI Taxonomy" id="83184"/>
    <lineage>
        <taxon>Eukaryota</taxon>
        <taxon>Fungi</taxon>
        <taxon>Dikarya</taxon>
        <taxon>Ascomycota</taxon>
        <taxon>Pezizomycotina</taxon>
        <taxon>Sordariomycetes</taxon>
        <taxon>Sordariomycetidae</taxon>
        <taxon>Diaporthales</taxon>
        <taxon>Diaporthaceae</taxon>
        <taxon>Diaporthe</taxon>
        <taxon>Diaporthe eres species complex</taxon>
    </lineage>
</organism>
<evidence type="ECO:0000256" key="6">
    <source>
        <dbReference type="SAM" id="MobiDB-lite"/>
    </source>
</evidence>
<name>A0ABR1PN44_DIAER</name>
<evidence type="ECO:0000256" key="7">
    <source>
        <dbReference type="SAM" id="Phobius"/>
    </source>
</evidence>
<sequence length="303" mass="33649">MTALNATKTFCGEPVRDLTVITPVVTAISGTFAIVAVIMRLVDSLARDTFLNWSNFCIVMSLLTWLSEILYMVALGLTKVAMLMLYLKVFPSQNFQRVCFVMVGICLLYIPATALATAFNCTPVSYNWTGWTGQTEGHCFSFNTFAWAQSSINIVLDLIIILLPIPQLWRLNMGRKKRIQLVLMFSVGLFITVVSIVRLTALVNFATTTNATSYWSVLEIYVSIICCCLPAVRSLLKRAFPSCFGSSGGSRHTPAPYMTPKSPRYKLSGGIQKSVTNTITFGPSSADGRSDIELVDERWRDRD</sequence>
<dbReference type="PANTHER" id="PTHR33048">
    <property type="entry name" value="PTH11-LIKE INTEGRAL MEMBRANE PROTEIN (AFU_ORTHOLOGUE AFUA_5G11245)"/>
    <property type="match status" value="1"/>
</dbReference>
<evidence type="ECO:0000259" key="8">
    <source>
        <dbReference type="Pfam" id="PF20684"/>
    </source>
</evidence>
<feature type="domain" description="Rhodopsin" evidence="8">
    <location>
        <begin position="40"/>
        <end position="238"/>
    </location>
</feature>
<evidence type="ECO:0000256" key="3">
    <source>
        <dbReference type="ARBA" id="ARBA00022989"/>
    </source>
</evidence>
<comment type="subcellular location">
    <subcellularLocation>
        <location evidence="1">Membrane</location>
        <topology evidence="1">Multi-pass membrane protein</topology>
    </subcellularLocation>
</comment>
<evidence type="ECO:0000313" key="10">
    <source>
        <dbReference type="Proteomes" id="UP001430848"/>
    </source>
</evidence>
<protein>
    <recommendedName>
        <fullName evidence="8">Rhodopsin domain-containing protein</fullName>
    </recommendedName>
</protein>
<dbReference type="InterPro" id="IPR052337">
    <property type="entry name" value="SAT4-like"/>
</dbReference>
<keyword evidence="10" id="KW-1185">Reference proteome</keyword>
<evidence type="ECO:0000256" key="5">
    <source>
        <dbReference type="ARBA" id="ARBA00038359"/>
    </source>
</evidence>
<feature type="transmembrane region" description="Helical" evidence="7">
    <location>
        <begin position="150"/>
        <end position="169"/>
    </location>
</feature>
<keyword evidence="4 7" id="KW-0472">Membrane</keyword>
<dbReference type="Pfam" id="PF20684">
    <property type="entry name" value="Fung_rhodopsin"/>
    <property type="match status" value="1"/>
</dbReference>
<dbReference type="EMBL" id="JAKNSF020000002">
    <property type="protein sequence ID" value="KAK7741196.1"/>
    <property type="molecule type" value="Genomic_DNA"/>
</dbReference>
<feature type="transmembrane region" description="Helical" evidence="7">
    <location>
        <begin position="98"/>
        <end position="119"/>
    </location>
</feature>
<evidence type="ECO:0000313" key="9">
    <source>
        <dbReference type="EMBL" id="KAK7741196.1"/>
    </source>
</evidence>
<dbReference type="PANTHER" id="PTHR33048:SF143">
    <property type="entry name" value="EXTRACELLULAR MEMBRANE PROTEIN CFEM DOMAIN-CONTAINING PROTEIN-RELATED"/>
    <property type="match status" value="1"/>
</dbReference>
<dbReference type="InterPro" id="IPR049326">
    <property type="entry name" value="Rhodopsin_dom_fungi"/>
</dbReference>
<keyword evidence="3 7" id="KW-1133">Transmembrane helix</keyword>